<dbReference type="AlphaFoldDB" id="A0A074Y9K5"/>
<gene>
    <name evidence="2" type="ORF">AUEXF2481DRAFT_30429</name>
</gene>
<evidence type="ECO:0000313" key="2">
    <source>
        <dbReference type="EMBL" id="KEQ94455.1"/>
    </source>
</evidence>
<feature type="compositionally biased region" description="Polar residues" evidence="1">
    <location>
        <begin position="146"/>
        <end position="162"/>
    </location>
</feature>
<evidence type="ECO:0000313" key="3">
    <source>
        <dbReference type="Proteomes" id="UP000030641"/>
    </source>
</evidence>
<feature type="compositionally biased region" description="Basic and acidic residues" evidence="1">
    <location>
        <begin position="185"/>
        <end position="206"/>
    </location>
</feature>
<feature type="compositionally biased region" description="Basic and acidic residues" evidence="1">
    <location>
        <begin position="84"/>
        <end position="106"/>
    </location>
</feature>
<feature type="region of interest" description="Disordered" evidence="1">
    <location>
        <begin position="35"/>
        <end position="213"/>
    </location>
</feature>
<dbReference type="GeneID" id="25364175"/>
<dbReference type="Proteomes" id="UP000030641">
    <property type="component" value="Unassembled WGS sequence"/>
</dbReference>
<sequence length="213" mass="24494">MPSLANVLLQSIAYMAEKFPDKWMEKIPYYRAREEELEKEEREYQRARKHKRRHSHSHKRSSSRRRSRHFEDEEQSDVSDEGEYDRQDRRRHRSLDGRRQQAEDKAAHRRSYNPADYAPIDRHGYAVQSPANAPSAMNGSGHGTPPLTTAFANGSRPVSTSGPIPGYVPYAHVYNAPVQSQNAPHGHEVRGSPRGSMDRYERRDYPADPSGAR</sequence>
<dbReference type="STRING" id="1043005.A0A074Y9K5"/>
<accession>A0A074Y9K5</accession>
<evidence type="ECO:0000256" key="1">
    <source>
        <dbReference type="SAM" id="MobiDB-lite"/>
    </source>
</evidence>
<keyword evidence="3" id="KW-1185">Reference proteome</keyword>
<feature type="compositionally biased region" description="Acidic residues" evidence="1">
    <location>
        <begin position="72"/>
        <end position="83"/>
    </location>
</feature>
<proteinExistence type="predicted"/>
<dbReference type="InParanoid" id="A0A074Y9K5"/>
<dbReference type="RefSeq" id="XP_013342837.1">
    <property type="nucleotide sequence ID" value="XM_013487383.1"/>
</dbReference>
<feature type="compositionally biased region" description="Basic and acidic residues" evidence="1">
    <location>
        <begin position="35"/>
        <end position="46"/>
    </location>
</feature>
<reference evidence="2 3" key="1">
    <citation type="journal article" date="2014" name="BMC Genomics">
        <title>Genome sequencing of four Aureobasidium pullulans varieties: biotechnological potential, stress tolerance, and description of new species.</title>
        <authorList>
            <person name="Gostin Ar C."/>
            <person name="Ohm R.A."/>
            <person name="Kogej T."/>
            <person name="Sonjak S."/>
            <person name="Turk M."/>
            <person name="Zajc J."/>
            <person name="Zalar P."/>
            <person name="Grube M."/>
            <person name="Sun H."/>
            <person name="Han J."/>
            <person name="Sharma A."/>
            <person name="Chiniquy J."/>
            <person name="Ngan C.Y."/>
            <person name="Lipzen A."/>
            <person name="Barry K."/>
            <person name="Grigoriev I.V."/>
            <person name="Gunde-Cimerman N."/>
        </authorList>
    </citation>
    <scope>NUCLEOTIDE SEQUENCE [LARGE SCALE GENOMIC DNA]</scope>
    <source>
        <strain evidence="2 3">EXF-2481</strain>
    </source>
</reference>
<feature type="compositionally biased region" description="Basic residues" evidence="1">
    <location>
        <begin position="47"/>
        <end position="68"/>
    </location>
</feature>
<name>A0A074Y9K5_AURSE</name>
<organism evidence="2 3">
    <name type="scientific">Aureobasidium subglaciale (strain EXF-2481)</name>
    <name type="common">Aureobasidium pullulans var. subglaciale</name>
    <dbReference type="NCBI Taxonomy" id="1043005"/>
    <lineage>
        <taxon>Eukaryota</taxon>
        <taxon>Fungi</taxon>
        <taxon>Dikarya</taxon>
        <taxon>Ascomycota</taxon>
        <taxon>Pezizomycotina</taxon>
        <taxon>Dothideomycetes</taxon>
        <taxon>Dothideomycetidae</taxon>
        <taxon>Dothideales</taxon>
        <taxon>Saccotheciaceae</taxon>
        <taxon>Aureobasidium</taxon>
    </lineage>
</organism>
<dbReference type="EMBL" id="KL584762">
    <property type="protein sequence ID" value="KEQ94455.1"/>
    <property type="molecule type" value="Genomic_DNA"/>
</dbReference>
<protein>
    <submittedName>
        <fullName evidence="2">Uncharacterized protein</fullName>
    </submittedName>
</protein>
<feature type="compositionally biased region" description="Polar residues" evidence="1">
    <location>
        <begin position="129"/>
        <end position="138"/>
    </location>
</feature>
<dbReference type="OrthoDB" id="3925955at2759"/>
<dbReference type="HOGENOM" id="CLU_1294143_0_0_1"/>